<dbReference type="Gene3D" id="2.30.110.10">
    <property type="entry name" value="Electron Transport, Fmn-binding Protein, Chain A"/>
    <property type="match status" value="1"/>
</dbReference>
<reference evidence="1 2" key="1">
    <citation type="submission" date="2024-10" db="EMBL/GenBank/DDBJ databases">
        <title>The Natural Products Discovery Center: Release of the First 8490 Sequenced Strains for Exploring Actinobacteria Biosynthetic Diversity.</title>
        <authorList>
            <person name="Kalkreuter E."/>
            <person name="Kautsar S.A."/>
            <person name="Yang D."/>
            <person name="Bader C.D."/>
            <person name="Teijaro C.N."/>
            <person name="Fluegel L."/>
            <person name="Davis C.M."/>
            <person name="Simpson J.R."/>
            <person name="Lauterbach L."/>
            <person name="Steele A.D."/>
            <person name="Gui C."/>
            <person name="Meng S."/>
            <person name="Li G."/>
            <person name="Viehrig K."/>
            <person name="Ye F."/>
            <person name="Su P."/>
            <person name="Kiefer A.F."/>
            <person name="Nichols A."/>
            <person name="Cepeda A.J."/>
            <person name="Yan W."/>
            <person name="Fan B."/>
            <person name="Jiang Y."/>
            <person name="Adhikari A."/>
            <person name="Zheng C.-J."/>
            <person name="Schuster L."/>
            <person name="Cowan T.M."/>
            <person name="Smanski M.J."/>
            <person name="Chevrette M.G."/>
            <person name="De Carvalho L.P.S."/>
            <person name="Shen B."/>
        </authorList>
    </citation>
    <scope>NUCLEOTIDE SEQUENCE [LARGE SCALE GENOMIC DNA]</scope>
    <source>
        <strain evidence="1 2">NPDC004045</strain>
    </source>
</reference>
<accession>A0ABW6PM42</accession>
<sequence length="117" mass="12587">MAESVARRVVGLMNSGVVALAEAPGVGRLMGKSFAQISYVGRRSGRTFSTPVNYRRSGADYLIGVAMPDKKSWWRNFLGTGGSVTLRIDGVDHPGHAVAQRDDRGRVTVRVRVGQSA</sequence>
<organism evidence="1 2">
    <name type="scientific">Nocardia thailandica</name>
    <dbReference type="NCBI Taxonomy" id="257275"/>
    <lineage>
        <taxon>Bacteria</taxon>
        <taxon>Bacillati</taxon>
        <taxon>Actinomycetota</taxon>
        <taxon>Actinomycetes</taxon>
        <taxon>Mycobacteriales</taxon>
        <taxon>Nocardiaceae</taxon>
        <taxon>Nocardia</taxon>
    </lineage>
</organism>
<name>A0ABW6PM42_9NOCA</name>
<dbReference type="InterPro" id="IPR004378">
    <property type="entry name" value="F420H2_quin_Rdtase"/>
</dbReference>
<comment type="caution">
    <text evidence="1">The sequence shown here is derived from an EMBL/GenBank/DDBJ whole genome shotgun (WGS) entry which is preliminary data.</text>
</comment>
<evidence type="ECO:0000313" key="1">
    <source>
        <dbReference type="EMBL" id="MFF0543413.1"/>
    </source>
</evidence>
<dbReference type="Proteomes" id="UP001601444">
    <property type="component" value="Unassembled WGS sequence"/>
</dbReference>
<dbReference type="Pfam" id="PF04075">
    <property type="entry name" value="F420H2_quin_red"/>
    <property type="match status" value="1"/>
</dbReference>
<dbReference type="EMBL" id="JBIAMX010000005">
    <property type="protein sequence ID" value="MFF0543413.1"/>
    <property type="molecule type" value="Genomic_DNA"/>
</dbReference>
<dbReference type="InterPro" id="IPR012349">
    <property type="entry name" value="Split_barrel_FMN-bd"/>
</dbReference>
<proteinExistence type="predicted"/>
<evidence type="ECO:0000313" key="2">
    <source>
        <dbReference type="Proteomes" id="UP001601444"/>
    </source>
</evidence>
<dbReference type="RefSeq" id="WP_387700046.1">
    <property type="nucleotide sequence ID" value="NZ_JBIAMX010000005.1"/>
</dbReference>
<keyword evidence="2" id="KW-1185">Reference proteome</keyword>
<protein>
    <submittedName>
        <fullName evidence="1">Nitroreductase/quinone reductase family protein</fullName>
    </submittedName>
</protein>
<gene>
    <name evidence="1" type="ORF">ACFYTF_11320</name>
</gene>